<comment type="caution">
    <text evidence="1">The sequence shown here is derived from an EMBL/GenBank/DDBJ whole genome shotgun (WGS) entry which is preliminary data.</text>
</comment>
<reference evidence="1 2" key="1">
    <citation type="journal article" date="2019" name="Sci. Rep.">
        <title>Orb-weaving spider Araneus ventricosus genome elucidates the spidroin gene catalogue.</title>
        <authorList>
            <person name="Kono N."/>
            <person name="Nakamura H."/>
            <person name="Ohtoshi R."/>
            <person name="Moran D.A.P."/>
            <person name="Shinohara A."/>
            <person name="Yoshida Y."/>
            <person name="Fujiwara M."/>
            <person name="Mori M."/>
            <person name="Tomita M."/>
            <person name="Arakawa K."/>
        </authorList>
    </citation>
    <scope>NUCLEOTIDE SEQUENCE [LARGE SCALE GENOMIC DNA]</scope>
</reference>
<sequence length="94" mass="10861">MSFIRKDISTKAIMSNSIGVPNLQFNSSLEKDTFPFKNSLTAIPLPFGDIGGMRICYNLRWVGVWNHYLDEIRSFWEEYCISLLRCRILVPSTP</sequence>
<dbReference type="AlphaFoldDB" id="A0A4Y2E2I2"/>
<name>A0A4Y2E2I2_ARAVE</name>
<proteinExistence type="predicted"/>
<evidence type="ECO:0000313" key="2">
    <source>
        <dbReference type="Proteomes" id="UP000499080"/>
    </source>
</evidence>
<dbReference type="Proteomes" id="UP000499080">
    <property type="component" value="Unassembled WGS sequence"/>
</dbReference>
<dbReference type="EMBL" id="BGPR01000488">
    <property type="protein sequence ID" value="GBM22867.1"/>
    <property type="molecule type" value="Genomic_DNA"/>
</dbReference>
<protein>
    <submittedName>
        <fullName evidence="1">Uncharacterized protein</fullName>
    </submittedName>
</protein>
<keyword evidence="2" id="KW-1185">Reference proteome</keyword>
<evidence type="ECO:0000313" key="1">
    <source>
        <dbReference type="EMBL" id="GBM22867.1"/>
    </source>
</evidence>
<organism evidence="1 2">
    <name type="scientific">Araneus ventricosus</name>
    <name type="common">Orbweaver spider</name>
    <name type="synonym">Epeira ventricosa</name>
    <dbReference type="NCBI Taxonomy" id="182803"/>
    <lineage>
        <taxon>Eukaryota</taxon>
        <taxon>Metazoa</taxon>
        <taxon>Ecdysozoa</taxon>
        <taxon>Arthropoda</taxon>
        <taxon>Chelicerata</taxon>
        <taxon>Arachnida</taxon>
        <taxon>Araneae</taxon>
        <taxon>Araneomorphae</taxon>
        <taxon>Entelegynae</taxon>
        <taxon>Araneoidea</taxon>
        <taxon>Araneidae</taxon>
        <taxon>Araneus</taxon>
    </lineage>
</organism>
<accession>A0A4Y2E2I2</accession>
<gene>
    <name evidence="1" type="ORF">AVEN_202137_1</name>
</gene>